<protein>
    <submittedName>
        <fullName evidence="5">Uncharacterized protein</fullName>
    </submittedName>
</protein>
<dbReference type="InterPro" id="IPR002110">
    <property type="entry name" value="Ankyrin_rpt"/>
</dbReference>
<proteinExistence type="predicted"/>
<feature type="region of interest" description="Disordered" evidence="4">
    <location>
        <begin position="54"/>
        <end position="79"/>
    </location>
</feature>
<dbReference type="InterPro" id="IPR036770">
    <property type="entry name" value="Ankyrin_rpt-contain_sf"/>
</dbReference>
<sequence>MIRGNTISSIESVAVLNADGLVNSSASDDSEENYDTDDLTDTFRVDVNDEVNEIDSIGRIDEAKSSSSNEGIKSPQPFPKARQNILQAIRLRDHAELSKLLSSTPDVANVIDEAEPQSRAGTFEWPVTPLSQAIELGQDDLVELLLQNSNPRDLADAIRFEQEELLPAVEKSHKYWDEGSYGRFRYNRKLDLDYRSQPSDTQSERAAEVETREVPGRGTGSSDGRLIGKFQTSQYLRLRPKWLGMKRPRDSTSVALRSLMLTKGNFEVLFLLLRRYSLSLKGAHNCDVGRTLWFWAAQKGITCLLEAFLNDGFPINLRATATSFGSRRQRYFEPDDVEPPPMNTTALWNAAWKGSESAISLLLCQGALLNTELLNLERSLITRRCALQYTCSEVEYSADEVEADTLPDAINLLRHLSYEGDRDVADKFKQAVTASITSTFGAETDDMSFDELLAASQGLQQAYDLHERRTRYPPPDAESYSMVVRILLKHGSTPNIAPRKTPIPYQMWESLPVLPVVHQFASMGAAAAVRSLIDHGTDVRALCSSGKTLLHYAVRGQNEELTRLVLDCGIDINKQDLAGYAPIHECVLRGTTAILQILLENGADANELTHAGFSPLLLSANSTDLVATHILLEKGADPNHSFENSSFALTEDIGDSVLASSFRGGTALLAALKPRRYDKQLIELLLQSGADVCQPGLIATHKKQGEKSDYDWEASWGWDLQSYDPLQLVVSFFAEQILESDVKGYTELLQIVLGAKRERMGPLPQSALDDCVRGLCTTYLESDWSENYQDSGHSWRVPNEAIYLLINYGANPKVHGTQDLTLLHVICSGPWNDRTDAADIQKIIRTLVGLGADVNAEDSLRRTPLHYAAVFCTRAIETLIELGADCSLRDKSVRNPLHFACGGPSALSYGFRSESVRILLDQFYKSYEDWEKAILAACNSTGRSWRSQGRGSKDDSKLIARMIAKAGNNDRLDLRLALEFACSSDSAVPLKAICASPRPWQNFRGQDELGQTPLILVVQNWQAEEVVQLLLNAITTSYQDYHVYFHNNDSNGSSKFQPPKGQFSQVMYVDAEPVKGETEPIDAVLDDLEPFDSEHVKQRLDDGHQPARPKRRLPKISPEGLAQCLNMRDNHGWTALHYAARAGRGKIVSLLVKEPALDIGLAKGCCVPSPLELAYQSENANCVRLLRKAIDERKVKLKKKDEREESVHMSYAVEVAKKKTWFASNVLVAIERLDVRIAVALCAFIWIWFRKRVDYSEGLL</sequence>
<dbReference type="SUPFAM" id="SSF48403">
    <property type="entry name" value="Ankyrin repeat"/>
    <property type="match status" value="3"/>
</dbReference>
<evidence type="ECO:0000313" key="5">
    <source>
        <dbReference type="EMBL" id="KAK5947937.1"/>
    </source>
</evidence>
<dbReference type="PROSITE" id="PS50088">
    <property type="entry name" value="ANK_REPEAT"/>
    <property type="match status" value="4"/>
</dbReference>
<dbReference type="PANTHER" id="PTHR24198">
    <property type="entry name" value="ANKYRIN REPEAT AND PROTEIN KINASE DOMAIN-CONTAINING PROTEIN"/>
    <property type="match status" value="1"/>
</dbReference>
<feature type="repeat" description="ANK" evidence="3">
    <location>
        <begin position="578"/>
        <end position="610"/>
    </location>
</feature>
<dbReference type="Pfam" id="PF00023">
    <property type="entry name" value="Ank"/>
    <property type="match status" value="1"/>
</dbReference>
<dbReference type="Pfam" id="PF12796">
    <property type="entry name" value="Ank_2"/>
    <property type="match status" value="2"/>
</dbReference>
<dbReference type="Proteomes" id="UP001316803">
    <property type="component" value="Unassembled WGS sequence"/>
</dbReference>
<evidence type="ECO:0000256" key="1">
    <source>
        <dbReference type="ARBA" id="ARBA00022737"/>
    </source>
</evidence>
<accession>A0AAN8EDJ0</accession>
<keyword evidence="1" id="KW-0677">Repeat</keyword>
<feature type="compositionally biased region" description="Basic and acidic residues" evidence="4">
    <location>
        <begin position="202"/>
        <end position="215"/>
    </location>
</feature>
<keyword evidence="6" id="KW-1185">Reference proteome</keyword>
<feature type="repeat" description="ANK" evidence="3">
    <location>
        <begin position="663"/>
        <end position="692"/>
    </location>
</feature>
<comment type="caution">
    <text evidence="5">The sequence shown here is derived from an EMBL/GenBank/DDBJ whole genome shotgun (WGS) entry which is preliminary data.</text>
</comment>
<dbReference type="PROSITE" id="PS50297">
    <property type="entry name" value="ANK_REP_REGION"/>
    <property type="match status" value="4"/>
</dbReference>
<keyword evidence="2 3" id="KW-0040">ANK repeat</keyword>
<dbReference type="AlphaFoldDB" id="A0AAN8EDJ0"/>
<name>A0AAN8EDJ0_9EURO</name>
<evidence type="ECO:0000256" key="4">
    <source>
        <dbReference type="SAM" id="MobiDB-lite"/>
    </source>
</evidence>
<gene>
    <name evidence="5" type="ORF">OHC33_011042</name>
</gene>
<evidence type="ECO:0000256" key="2">
    <source>
        <dbReference type="ARBA" id="ARBA00023043"/>
    </source>
</evidence>
<feature type="repeat" description="ANK" evidence="3">
    <location>
        <begin position="545"/>
        <end position="577"/>
    </location>
</feature>
<dbReference type="Gene3D" id="1.25.40.20">
    <property type="entry name" value="Ankyrin repeat-containing domain"/>
    <property type="match status" value="4"/>
</dbReference>
<feature type="repeat" description="ANK" evidence="3">
    <location>
        <begin position="1131"/>
        <end position="1156"/>
    </location>
</feature>
<evidence type="ECO:0000313" key="6">
    <source>
        <dbReference type="Proteomes" id="UP001316803"/>
    </source>
</evidence>
<dbReference type="PANTHER" id="PTHR24198:SF165">
    <property type="entry name" value="ANKYRIN REPEAT-CONTAINING PROTEIN-RELATED"/>
    <property type="match status" value="1"/>
</dbReference>
<organism evidence="5 6">
    <name type="scientific">Knufia fluminis</name>
    <dbReference type="NCBI Taxonomy" id="191047"/>
    <lineage>
        <taxon>Eukaryota</taxon>
        <taxon>Fungi</taxon>
        <taxon>Dikarya</taxon>
        <taxon>Ascomycota</taxon>
        <taxon>Pezizomycotina</taxon>
        <taxon>Eurotiomycetes</taxon>
        <taxon>Chaetothyriomycetidae</taxon>
        <taxon>Chaetothyriales</taxon>
        <taxon>Trichomeriaceae</taxon>
        <taxon>Knufia</taxon>
    </lineage>
</organism>
<feature type="region of interest" description="Disordered" evidence="4">
    <location>
        <begin position="195"/>
        <end position="223"/>
    </location>
</feature>
<dbReference type="EMBL" id="JAKLMC020000058">
    <property type="protein sequence ID" value="KAK5947937.1"/>
    <property type="molecule type" value="Genomic_DNA"/>
</dbReference>
<evidence type="ECO:0000256" key="3">
    <source>
        <dbReference type="PROSITE-ProRule" id="PRU00023"/>
    </source>
</evidence>
<dbReference type="SMART" id="SM00248">
    <property type="entry name" value="ANK"/>
    <property type="match status" value="11"/>
</dbReference>
<reference evidence="5 6" key="1">
    <citation type="submission" date="2022-12" db="EMBL/GenBank/DDBJ databases">
        <title>Genomic features and morphological characterization of a novel Knufia sp. strain isolated from spacecraft assembly facility.</title>
        <authorList>
            <person name="Teixeira M."/>
            <person name="Chander A.M."/>
            <person name="Stajich J.E."/>
            <person name="Venkateswaran K."/>
        </authorList>
    </citation>
    <scope>NUCLEOTIDE SEQUENCE [LARGE SCALE GENOMIC DNA]</scope>
    <source>
        <strain evidence="5 6">FJI-L2-BK-P2</strain>
    </source>
</reference>